<protein>
    <submittedName>
        <fullName evidence="4">Phage site-specific recombinase/integrase</fullName>
    </submittedName>
</protein>
<gene>
    <name evidence="4" type="ORF">TMU3MR103_0599</name>
</gene>
<evidence type="ECO:0000256" key="2">
    <source>
        <dbReference type="PROSITE-ProRule" id="PRU01248"/>
    </source>
</evidence>
<dbReference type="InterPro" id="IPR010998">
    <property type="entry name" value="Integrase_recombinase_N"/>
</dbReference>
<dbReference type="Proteomes" id="UP000029381">
    <property type="component" value="Unassembled WGS sequence"/>
</dbReference>
<dbReference type="SUPFAM" id="SSF56349">
    <property type="entry name" value="DNA breaking-rejoining enzymes"/>
    <property type="match status" value="1"/>
</dbReference>
<accession>A0A091CDI4</accession>
<dbReference type="Pfam" id="PF14659">
    <property type="entry name" value="Phage_int_SAM_3"/>
    <property type="match status" value="1"/>
</dbReference>
<evidence type="ECO:0000256" key="1">
    <source>
        <dbReference type="ARBA" id="ARBA00023125"/>
    </source>
</evidence>
<dbReference type="PROSITE" id="PS51900">
    <property type="entry name" value="CB"/>
    <property type="match status" value="1"/>
</dbReference>
<dbReference type="GO" id="GO:0003677">
    <property type="term" value="F:DNA binding"/>
    <property type="evidence" value="ECO:0007669"/>
    <property type="project" value="UniProtKB-UniRule"/>
</dbReference>
<dbReference type="PATRIC" id="fig|1302648.3.peg.583"/>
<name>A0A091CDI4_9ENTE</name>
<reference evidence="4" key="1">
    <citation type="submission" date="2014-08" db="EMBL/GenBank/DDBJ databases">
        <title>Genome sequence of Tetragenococcus muriaticus.</title>
        <authorList>
            <person name="Chuea-nongthon C."/>
            <person name="Rodtong S."/>
            <person name="Yongsawatdigul J."/>
            <person name="Steele J.L."/>
            <person name="Liu X.-y."/>
            <person name="Speers J."/>
            <person name="Glasner J.D."/>
            <person name="Neeno-Eckwall E.C."/>
        </authorList>
    </citation>
    <scope>NUCLEOTIDE SEQUENCE [LARGE SCALE GENOMIC DNA]</scope>
    <source>
        <strain evidence="4">3MR10-3</strain>
    </source>
</reference>
<sequence>MWMEELPTGKFTYRERYKDPYTEKYKKVSVTLNSKSNQAKNKAQRVLNEKIEKAFDDKKKTGIRFSEAFSAWENYYPQIVKERTYASYKYPIKIIRNYFDDNIIIDNLRQKDIKNFLEHQYYKNNYSLNYVNQMRNILVSVFDYTELQVNPARNIALKRKPATLEEVQK</sequence>
<comment type="caution">
    <text evidence="4">The sequence shown here is derived from an EMBL/GenBank/DDBJ whole genome shotgun (WGS) entry which is preliminary data.</text>
</comment>
<evidence type="ECO:0000313" key="4">
    <source>
        <dbReference type="EMBL" id="KFN92138.1"/>
    </source>
</evidence>
<keyword evidence="1 2" id="KW-0238">DNA-binding</keyword>
<dbReference type="InterPro" id="IPR004107">
    <property type="entry name" value="Integrase_SAM-like_N"/>
</dbReference>
<proteinExistence type="predicted"/>
<dbReference type="InterPro" id="IPR044068">
    <property type="entry name" value="CB"/>
</dbReference>
<dbReference type="InterPro" id="IPR011010">
    <property type="entry name" value="DNA_brk_join_enz"/>
</dbReference>
<dbReference type="Gene3D" id="1.10.150.130">
    <property type="match status" value="1"/>
</dbReference>
<evidence type="ECO:0000313" key="5">
    <source>
        <dbReference type="Proteomes" id="UP000029381"/>
    </source>
</evidence>
<evidence type="ECO:0000259" key="3">
    <source>
        <dbReference type="PROSITE" id="PS51900"/>
    </source>
</evidence>
<dbReference type="EMBL" id="JPVT01000058">
    <property type="protein sequence ID" value="KFN92138.1"/>
    <property type="molecule type" value="Genomic_DNA"/>
</dbReference>
<keyword evidence="5" id="KW-1185">Reference proteome</keyword>
<dbReference type="AlphaFoldDB" id="A0A091CDI4"/>
<organism evidence="4 5">
    <name type="scientific">Tetragenococcus muriaticus 3MR10-3</name>
    <dbReference type="NCBI Taxonomy" id="1302648"/>
    <lineage>
        <taxon>Bacteria</taxon>
        <taxon>Bacillati</taxon>
        <taxon>Bacillota</taxon>
        <taxon>Bacilli</taxon>
        <taxon>Lactobacillales</taxon>
        <taxon>Enterococcaceae</taxon>
        <taxon>Tetragenococcus</taxon>
    </lineage>
</organism>
<feature type="domain" description="Core-binding (CB)" evidence="3">
    <location>
        <begin position="63"/>
        <end position="146"/>
    </location>
</feature>